<dbReference type="RefSeq" id="WP_248939840.1">
    <property type="nucleotide sequence ID" value="NZ_JAKIKS010000026.1"/>
</dbReference>
<reference evidence="2 3" key="1">
    <citation type="submission" date="2022-01" db="EMBL/GenBank/DDBJ databases">
        <title>Whole genome-based taxonomy of the Shewanellaceae.</title>
        <authorList>
            <person name="Martin-Rodriguez A.J."/>
        </authorList>
    </citation>
    <scope>NUCLEOTIDE SEQUENCE [LARGE SCALE GENOMIC DNA]</scope>
    <source>
        <strain evidence="2 3">DSM 17177</strain>
    </source>
</reference>
<dbReference type="EMBL" id="JAKIKS010000026">
    <property type="protein sequence ID" value="MCL1124562.1"/>
    <property type="molecule type" value="Genomic_DNA"/>
</dbReference>
<evidence type="ECO:0000313" key="2">
    <source>
        <dbReference type="EMBL" id="MCL1124562.1"/>
    </source>
</evidence>
<comment type="caution">
    <text evidence="2">The sequence shown here is derived from an EMBL/GenBank/DDBJ whole genome shotgun (WGS) entry which is preliminary data.</text>
</comment>
<evidence type="ECO:0000256" key="1">
    <source>
        <dbReference type="SAM" id="SignalP"/>
    </source>
</evidence>
<keyword evidence="1" id="KW-0732">Signal</keyword>
<accession>A0ABT0LA17</accession>
<proteinExistence type="predicted"/>
<organism evidence="2 3">
    <name type="scientific">Shewanella surugensis</name>
    <dbReference type="NCBI Taxonomy" id="212020"/>
    <lineage>
        <taxon>Bacteria</taxon>
        <taxon>Pseudomonadati</taxon>
        <taxon>Pseudomonadota</taxon>
        <taxon>Gammaproteobacteria</taxon>
        <taxon>Alteromonadales</taxon>
        <taxon>Shewanellaceae</taxon>
        <taxon>Shewanella</taxon>
    </lineage>
</organism>
<gene>
    <name evidence="2" type="ORF">L2764_08750</name>
</gene>
<feature type="chain" id="PRO_5047096443" evidence="1">
    <location>
        <begin position="20"/>
        <end position="111"/>
    </location>
</feature>
<feature type="signal peptide" evidence="1">
    <location>
        <begin position="1"/>
        <end position="19"/>
    </location>
</feature>
<dbReference type="Proteomes" id="UP001203423">
    <property type="component" value="Unassembled WGS sequence"/>
</dbReference>
<evidence type="ECO:0000313" key="3">
    <source>
        <dbReference type="Proteomes" id="UP001203423"/>
    </source>
</evidence>
<protein>
    <submittedName>
        <fullName evidence="2">Uncharacterized protein</fullName>
    </submittedName>
</protein>
<keyword evidence="3" id="KW-1185">Reference proteome</keyword>
<name>A0ABT0LA17_9GAMM</name>
<sequence length="111" mass="11994">MKKSLILVTLFASMNSAYAATSKVSGVVTNVRIDQNGEGIITFDKSIENMASCTSEFYHKAYSFDANTEGGKAIYAMALAARTTSKPMTAYGIGSCSEYPDTVESIWYGNM</sequence>